<keyword evidence="2" id="KW-0813">Transport</keyword>
<feature type="transmembrane region" description="Helical" evidence="7">
    <location>
        <begin position="175"/>
        <end position="196"/>
    </location>
</feature>
<name>A0AAU9CGG8_9BACT</name>
<dbReference type="GO" id="GO:0015297">
    <property type="term" value="F:antiporter activity"/>
    <property type="evidence" value="ECO:0007669"/>
    <property type="project" value="InterPro"/>
</dbReference>
<evidence type="ECO:0000256" key="5">
    <source>
        <dbReference type="ARBA" id="ARBA00023065"/>
    </source>
</evidence>
<dbReference type="GO" id="GO:0016020">
    <property type="term" value="C:membrane"/>
    <property type="evidence" value="ECO:0007669"/>
    <property type="project" value="UniProtKB-SubCell"/>
</dbReference>
<feature type="transmembrane region" description="Helical" evidence="7">
    <location>
        <begin position="77"/>
        <end position="94"/>
    </location>
</feature>
<evidence type="ECO:0000313" key="9">
    <source>
        <dbReference type="EMBL" id="BDD11256.1"/>
    </source>
</evidence>
<feature type="transmembrane region" description="Helical" evidence="7">
    <location>
        <begin position="141"/>
        <end position="163"/>
    </location>
</feature>
<feature type="transmembrane region" description="Helical" evidence="7">
    <location>
        <begin position="106"/>
        <end position="129"/>
    </location>
</feature>
<reference evidence="9 10" key="1">
    <citation type="submission" date="2021-12" db="EMBL/GenBank/DDBJ databases">
        <title>Genome sequencing of bacteria with rrn-lacking chromosome and rrn-plasmid.</title>
        <authorList>
            <person name="Anda M."/>
            <person name="Iwasaki W."/>
        </authorList>
    </citation>
    <scope>NUCLEOTIDE SEQUENCE [LARGE SCALE GENOMIC DNA]</scope>
    <source>
        <strain evidence="9 10">DSM 100852</strain>
    </source>
</reference>
<dbReference type="GO" id="GO:1902600">
    <property type="term" value="P:proton transmembrane transport"/>
    <property type="evidence" value="ECO:0007669"/>
    <property type="project" value="InterPro"/>
</dbReference>
<dbReference type="AlphaFoldDB" id="A0AAU9CGG8"/>
<protein>
    <recommendedName>
        <fullName evidence="8">Cation/H+ exchanger transmembrane domain-containing protein</fullName>
    </recommendedName>
</protein>
<keyword evidence="10" id="KW-1185">Reference proteome</keyword>
<dbReference type="PANTHER" id="PTHR32468">
    <property type="entry name" value="CATION/H + ANTIPORTER"/>
    <property type="match status" value="1"/>
</dbReference>
<feature type="domain" description="Cation/H+ exchanger transmembrane" evidence="8">
    <location>
        <begin position="25"/>
        <end position="409"/>
    </location>
</feature>
<dbReference type="PANTHER" id="PTHR32468:SF0">
    <property type="entry name" value="K(+)_H(+) ANTIPORTER 1"/>
    <property type="match status" value="1"/>
</dbReference>
<keyword evidence="3 7" id="KW-0812">Transmembrane</keyword>
<comment type="subcellular location">
    <subcellularLocation>
        <location evidence="1">Membrane</location>
        <topology evidence="1">Multi-pass membrane protein</topology>
    </subcellularLocation>
</comment>
<evidence type="ECO:0000313" key="10">
    <source>
        <dbReference type="Proteomes" id="UP001348817"/>
    </source>
</evidence>
<feature type="transmembrane region" description="Helical" evidence="7">
    <location>
        <begin position="6"/>
        <end position="26"/>
    </location>
</feature>
<feature type="transmembrane region" description="Helical" evidence="7">
    <location>
        <begin position="38"/>
        <end position="57"/>
    </location>
</feature>
<dbReference type="Gene3D" id="1.20.1530.20">
    <property type="match status" value="1"/>
</dbReference>
<evidence type="ECO:0000256" key="6">
    <source>
        <dbReference type="ARBA" id="ARBA00023136"/>
    </source>
</evidence>
<feature type="transmembrane region" description="Helical" evidence="7">
    <location>
        <begin position="386"/>
        <end position="409"/>
    </location>
</feature>
<accession>A0AAU9CGG8</accession>
<feature type="transmembrane region" description="Helical" evidence="7">
    <location>
        <begin position="325"/>
        <end position="345"/>
    </location>
</feature>
<evidence type="ECO:0000256" key="7">
    <source>
        <dbReference type="SAM" id="Phobius"/>
    </source>
</evidence>
<feature type="transmembrane region" description="Helical" evidence="7">
    <location>
        <begin position="208"/>
        <end position="230"/>
    </location>
</feature>
<dbReference type="RefSeq" id="WP_338392760.1">
    <property type="nucleotide sequence ID" value="NZ_AP025314.1"/>
</dbReference>
<evidence type="ECO:0000256" key="4">
    <source>
        <dbReference type="ARBA" id="ARBA00022989"/>
    </source>
</evidence>
<dbReference type="InterPro" id="IPR038770">
    <property type="entry name" value="Na+/solute_symporter_sf"/>
</dbReference>
<feature type="transmembrane region" description="Helical" evidence="7">
    <location>
        <begin position="357"/>
        <end position="380"/>
    </location>
</feature>
<feature type="transmembrane region" description="Helical" evidence="7">
    <location>
        <begin position="268"/>
        <end position="286"/>
    </location>
</feature>
<keyword evidence="4 7" id="KW-1133">Transmembrane helix</keyword>
<feature type="transmembrane region" description="Helical" evidence="7">
    <location>
        <begin position="298"/>
        <end position="319"/>
    </location>
</feature>
<proteinExistence type="predicted"/>
<evidence type="ECO:0000259" key="8">
    <source>
        <dbReference type="Pfam" id="PF00999"/>
    </source>
</evidence>
<dbReference type="Pfam" id="PF00999">
    <property type="entry name" value="Na_H_Exchanger"/>
    <property type="match status" value="1"/>
</dbReference>
<keyword evidence="5" id="KW-0406">Ion transport</keyword>
<evidence type="ECO:0000256" key="2">
    <source>
        <dbReference type="ARBA" id="ARBA00022448"/>
    </source>
</evidence>
<dbReference type="Proteomes" id="UP001348817">
    <property type="component" value="Chromosome"/>
</dbReference>
<keyword evidence="6 7" id="KW-0472">Membrane</keyword>
<dbReference type="KEGG" id="fax:FUAX_36880"/>
<organism evidence="9 10">
    <name type="scientific">Fulvitalea axinellae</name>
    <dbReference type="NCBI Taxonomy" id="1182444"/>
    <lineage>
        <taxon>Bacteria</taxon>
        <taxon>Pseudomonadati</taxon>
        <taxon>Bacteroidota</taxon>
        <taxon>Cytophagia</taxon>
        <taxon>Cytophagales</taxon>
        <taxon>Persicobacteraceae</taxon>
        <taxon>Fulvitalea</taxon>
    </lineage>
</organism>
<dbReference type="InterPro" id="IPR006153">
    <property type="entry name" value="Cation/H_exchanger_TM"/>
</dbReference>
<dbReference type="EMBL" id="AP025314">
    <property type="protein sequence ID" value="BDD11256.1"/>
    <property type="molecule type" value="Genomic_DNA"/>
</dbReference>
<evidence type="ECO:0000256" key="3">
    <source>
        <dbReference type="ARBA" id="ARBA00022692"/>
    </source>
</evidence>
<sequence length="421" mass="45497">MEKLNHHEIINLLLQLSIMLVAARLMAEMFRKLKQPGVVGEILAGVVLGPTLLGAISPELFADIFPMEGTSATVLDGFVQIAVVLLLFIAGLEVELHLVVEQGKRAVYVSLLSLFAPLGLGFIGSYAFPEFFGIVNEDQRFVFALFIGTTLSITALPVIARVLMDLDIFKTRMGMLIIASAMIIDILGWLIFSVILSMLDGGNPEKLSIGHTIGLTLGFTLFMLTIGRGIIDRILPWVNKRLAWPGGLLSLSMAVCFISAAFTEYIGIHAIFGAFITGIALGDSANLSEKAKEIVHQFVNNIFAPLFFVSIGLHINFIASFNLPLVLALIVLAFLGKVSGAAMGARMGGMAKRESWAVGFGMNTHGTLEVILGTIALEAGLIDKELFVAIVVMVIVTIVLSAPTMKNLLAKTNKTRMIRKR</sequence>
<gene>
    <name evidence="9" type="ORF">FUAX_36880</name>
</gene>
<feature type="transmembrane region" description="Helical" evidence="7">
    <location>
        <begin position="242"/>
        <end position="262"/>
    </location>
</feature>
<evidence type="ECO:0000256" key="1">
    <source>
        <dbReference type="ARBA" id="ARBA00004141"/>
    </source>
</evidence>
<dbReference type="InterPro" id="IPR050794">
    <property type="entry name" value="CPA2_transporter"/>
</dbReference>